<dbReference type="SUPFAM" id="SSF46785">
    <property type="entry name" value="Winged helix' DNA-binding domain"/>
    <property type="match status" value="1"/>
</dbReference>
<keyword evidence="4" id="KW-1185">Reference proteome</keyword>
<dbReference type="InterPro" id="IPR000835">
    <property type="entry name" value="HTH_MarR-typ"/>
</dbReference>
<dbReference type="RefSeq" id="WP_137450130.1">
    <property type="nucleotide sequence ID" value="NZ_SZZH01000003.1"/>
</dbReference>
<dbReference type="GO" id="GO:0006950">
    <property type="term" value="P:response to stress"/>
    <property type="evidence" value="ECO:0007669"/>
    <property type="project" value="TreeGrafter"/>
</dbReference>
<dbReference type="InterPro" id="IPR036390">
    <property type="entry name" value="WH_DNA-bd_sf"/>
</dbReference>
<reference evidence="3 4" key="1">
    <citation type="submission" date="2019-05" db="EMBL/GenBank/DDBJ databases">
        <title>Nakamurella sp. N5BH11, whole genome shotgun sequence.</title>
        <authorList>
            <person name="Tuo L."/>
        </authorList>
    </citation>
    <scope>NUCLEOTIDE SEQUENCE [LARGE SCALE GENOMIC DNA]</scope>
    <source>
        <strain evidence="3 4">N5BH11</strain>
    </source>
</reference>
<dbReference type="InterPro" id="IPR039422">
    <property type="entry name" value="MarR/SlyA-like"/>
</dbReference>
<dbReference type="GO" id="GO:0003700">
    <property type="term" value="F:DNA-binding transcription factor activity"/>
    <property type="evidence" value="ECO:0007669"/>
    <property type="project" value="InterPro"/>
</dbReference>
<proteinExistence type="predicted"/>
<evidence type="ECO:0000259" key="2">
    <source>
        <dbReference type="PROSITE" id="PS50995"/>
    </source>
</evidence>
<feature type="region of interest" description="Disordered" evidence="1">
    <location>
        <begin position="153"/>
        <end position="175"/>
    </location>
</feature>
<dbReference type="PANTHER" id="PTHR33164:SF99">
    <property type="entry name" value="MARR FAMILY REGULATORY PROTEIN"/>
    <property type="match status" value="1"/>
</dbReference>
<organism evidence="3 4">
    <name type="scientific">Nakamurella flava</name>
    <dbReference type="NCBI Taxonomy" id="2576308"/>
    <lineage>
        <taxon>Bacteria</taxon>
        <taxon>Bacillati</taxon>
        <taxon>Actinomycetota</taxon>
        <taxon>Actinomycetes</taxon>
        <taxon>Nakamurellales</taxon>
        <taxon>Nakamurellaceae</taxon>
        <taxon>Nakamurella</taxon>
    </lineage>
</organism>
<name>A0A4U6QE11_9ACTN</name>
<dbReference type="SMART" id="SM00347">
    <property type="entry name" value="HTH_MARR"/>
    <property type="match status" value="1"/>
</dbReference>
<dbReference type="PROSITE" id="PS50995">
    <property type="entry name" value="HTH_MARR_2"/>
    <property type="match status" value="1"/>
</dbReference>
<dbReference type="PRINTS" id="PR00598">
    <property type="entry name" value="HTHMARR"/>
</dbReference>
<feature type="domain" description="HTH marR-type" evidence="2">
    <location>
        <begin position="11"/>
        <end position="147"/>
    </location>
</feature>
<dbReference type="AlphaFoldDB" id="A0A4U6QE11"/>
<gene>
    <name evidence="3" type="ORF">FDO65_12965</name>
</gene>
<evidence type="ECO:0000256" key="1">
    <source>
        <dbReference type="SAM" id="MobiDB-lite"/>
    </source>
</evidence>
<evidence type="ECO:0000313" key="3">
    <source>
        <dbReference type="EMBL" id="TKV58467.1"/>
    </source>
</evidence>
<sequence>MADDPWLTSEQQQVWRSFLRMSRRLNETIERDMQHHGHMPFAYYLILAMLSEAPQQSLRMNELAGVVGSSQSRLSHAVARLEGNGWVRRTAAAGDRRGQIASLTEAGQATLVQLAPLHARTVKSMMFDPLSDAQLENFSDICDTVLGGSPADPAEDACDLSAPAHDPSAARDVEV</sequence>
<evidence type="ECO:0000313" key="4">
    <source>
        <dbReference type="Proteomes" id="UP000306985"/>
    </source>
</evidence>
<dbReference type="PANTHER" id="PTHR33164">
    <property type="entry name" value="TRANSCRIPTIONAL REGULATOR, MARR FAMILY"/>
    <property type="match status" value="1"/>
</dbReference>
<dbReference type="Pfam" id="PF12802">
    <property type="entry name" value="MarR_2"/>
    <property type="match status" value="1"/>
</dbReference>
<dbReference type="InterPro" id="IPR036388">
    <property type="entry name" value="WH-like_DNA-bd_sf"/>
</dbReference>
<dbReference type="Gene3D" id="1.10.10.10">
    <property type="entry name" value="Winged helix-like DNA-binding domain superfamily/Winged helix DNA-binding domain"/>
    <property type="match status" value="1"/>
</dbReference>
<dbReference type="Proteomes" id="UP000306985">
    <property type="component" value="Unassembled WGS sequence"/>
</dbReference>
<accession>A0A4U6QE11</accession>
<dbReference type="OrthoDB" id="8635520at2"/>
<protein>
    <submittedName>
        <fullName evidence="3">MarR family transcriptional regulator</fullName>
    </submittedName>
</protein>
<dbReference type="EMBL" id="SZZH01000003">
    <property type="protein sequence ID" value="TKV58467.1"/>
    <property type="molecule type" value="Genomic_DNA"/>
</dbReference>
<comment type="caution">
    <text evidence="3">The sequence shown here is derived from an EMBL/GenBank/DDBJ whole genome shotgun (WGS) entry which is preliminary data.</text>
</comment>